<reference evidence="2" key="1">
    <citation type="journal article" date="2010" name="Genome Biol.">
        <title>Genome sequence of the necrotrophic plant pathogen Pythium ultimum reveals original pathogenicity mechanisms and effector repertoire.</title>
        <authorList>
            <person name="Levesque C.A."/>
            <person name="Brouwer H."/>
            <person name="Cano L."/>
            <person name="Hamilton J.P."/>
            <person name="Holt C."/>
            <person name="Huitema E."/>
            <person name="Raffaele S."/>
            <person name="Robideau G.P."/>
            <person name="Thines M."/>
            <person name="Win J."/>
            <person name="Zerillo M.M."/>
            <person name="Beakes G.W."/>
            <person name="Boore J.L."/>
            <person name="Busam D."/>
            <person name="Dumas B."/>
            <person name="Ferriera S."/>
            <person name="Fuerstenberg S.I."/>
            <person name="Gachon C.M."/>
            <person name="Gaulin E."/>
            <person name="Govers F."/>
            <person name="Grenville-Briggs L."/>
            <person name="Horner N."/>
            <person name="Hostetler J."/>
            <person name="Jiang R.H."/>
            <person name="Johnson J."/>
            <person name="Krajaejun T."/>
            <person name="Lin H."/>
            <person name="Meijer H.J."/>
            <person name="Moore B."/>
            <person name="Morris P."/>
            <person name="Phuntmart V."/>
            <person name="Puiu D."/>
            <person name="Shetty J."/>
            <person name="Stajich J.E."/>
            <person name="Tripathy S."/>
            <person name="Wawra S."/>
            <person name="van West P."/>
            <person name="Whitty B.R."/>
            <person name="Coutinho P.M."/>
            <person name="Henrissat B."/>
            <person name="Martin F."/>
            <person name="Thomas P.D."/>
            <person name="Tyler B.M."/>
            <person name="De Vries R.P."/>
            <person name="Kamoun S."/>
            <person name="Yandell M."/>
            <person name="Tisserat N."/>
            <person name="Buell C.R."/>
        </authorList>
    </citation>
    <scope>NUCLEOTIDE SEQUENCE</scope>
    <source>
        <strain evidence="2">DAOM:BR144</strain>
    </source>
</reference>
<keyword evidence="2" id="KW-1185">Reference proteome</keyword>
<dbReference type="Proteomes" id="UP000019132">
    <property type="component" value="Unassembled WGS sequence"/>
</dbReference>
<dbReference type="VEuPathDB" id="FungiDB:PYU1_G006151"/>
<dbReference type="AlphaFoldDB" id="K3WMH1"/>
<proteinExistence type="predicted"/>
<dbReference type="SUPFAM" id="SSF52047">
    <property type="entry name" value="RNI-like"/>
    <property type="match status" value="1"/>
</dbReference>
<dbReference type="HOGENOM" id="CLU_015222_0_0_1"/>
<dbReference type="InterPro" id="IPR032675">
    <property type="entry name" value="LRR_dom_sf"/>
</dbReference>
<name>K3WMH1_GLOUD</name>
<accession>K3WMH1</accession>
<sequence length="588" mass="65126">MYLGLSIAGAVSTKWLRRLRELLDRVAPRYNRYYGIGMLDLRRCALSLTQQCVVADIVKRNCVYQIQDLKINNAIRATMVHQGFVSSESLGILDALNTDSNSPLYTQRTTSVSSTLSSSLSSPYGSVQSVVSTRRSLGGAQQFAAIYSALRYGCAFEELSLAPRVGSQDCHERDLCWAWIAFGIFYPRSSPRFATRFRLRTIHLLTSDIDDAGVEAFANALENPVAALRRSYCTSIDGELPDAAPTARAVDAVVLCKVTSQATIYAEPDTRSDPISRGGHHPLELEMLFSSGREEDLDHLKWVCVVVPGIGVGWIHADDVVSVDHDTTAFTASTLASDYNSKEATITDFELILTDVSFQYAMTDAVRKFIQTIGRQLRALMVRNSGKLPLGILLYHCMPHLTHLNLEGCRLRGKSFRDLLAYLEGVFGRKLVSLNLNKTDLGDKEVKDLTELIRKPTKVTALYDLHLYKVNITHAALGNLYDALHTNVMLAVLELEVPSAEDMRKCAQRVRLDAESQVATARQIVLSGAQKHAFLSVLAHPRSPVHSVLGDFVDLSMMATMIFDYAMCPVRRRICWTPSTPLAGAMNV</sequence>
<dbReference type="Gene3D" id="3.80.10.10">
    <property type="entry name" value="Ribonuclease Inhibitor"/>
    <property type="match status" value="1"/>
</dbReference>
<protein>
    <submittedName>
        <fullName evidence="1">Uncharacterized protein</fullName>
    </submittedName>
</protein>
<reference evidence="2" key="2">
    <citation type="submission" date="2010-04" db="EMBL/GenBank/DDBJ databases">
        <authorList>
            <person name="Buell R."/>
            <person name="Hamilton J."/>
            <person name="Hostetler J."/>
        </authorList>
    </citation>
    <scope>NUCLEOTIDE SEQUENCE [LARGE SCALE GENOMIC DNA]</scope>
    <source>
        <strain evidence="2">DAOM:BR144</strain>
    </source>
</reference>
<evidence type="ECO:0000313" key="2">
    <source>
        <dbReference type="Proteomes" id="UP000019132"/>
    </source>
</evidence>
<dbReference type="InParanoid" id="K3WMH1"/>
<dbReference type="EnsemblProtists" id="PYU1_T006163">
    <property type="protein sequence ID" value="PYU1_T006163"/>
    <property type="gene ID" value="PYU1_G006151"/>
</dbReference>
<reference evidence="1" key="3">
    <citation type="submission" date="2015-02" db="UniProtKB">
        <authorList>
            <consortium name="EnsemblProtists"/>
        </authorList>
    </citation>
    <scope>IDENTIFICATION</scope>
    <source>
        <strain evidence="1">DAOM BR144</strain>
    </source>
</reference>
<dbReference type="eggNOG" id="ENOG502R9PM">
    <property type="taxonomic scope" value="Eukaryota"/>
</dbReference>
<organism evidence="1 2">
    <name type="scientific">Globisporangium ultimum (strain ATCC 200006 / CBS 805.95 / DAOM BR144)</name>
    <name type="common">Pythium ultimum</name>
    <dbReference type="NCBI Taxonomy" id="431595"/>
    <lineage>
        <taxon>Eukaryota</taxon>
        <taxon>Sar</taxon>
        <taxon>Stramenopiles</taxon>
        <taxon>Oomycota</taxon>
        <taxon>Peronosporomycetes</taxon>
        <taxon>Pythiales</taxon>
        <taxon>Pythiaceae</taxon>
        <taxon>Globisporangium</taxon>
    </lineage>
</organism>
<evidence type="ECO:0000313" key="1">
    <source>
        <dbReference type="EnsemblProtists" id="PYU1_T006163"/>
    </source>
</evidence>
<dbReference type="STRING" id="431595.K3WMH1"/>
<dbReference type="EMBL" id="GL376625">
    <property type="status" value="NOT_ANNOTATED_CDS"/>
    <property type="molecule type" value="Genomic_DNA"/>
</dbReference>